<comment type="caution">
    <text evidence="2">The sequence shown here is derived from an EMBL/GenBank/DDBJ whole genome shotgun (WGS) entry which is preliminary data.</text>
</comment>
<name>A0AAV7WDA7_PLEWA</name>
<feature type="compositionally biased region" description="Polar residues" evidence="1">
    <location>
        <begin position="107"/>
        <end position="120"/>
    </location>
</feature>
<dbReference type="Proteomes" id="UP001066276">
    <property type="component" value="Chromosome 1_2"/>
</dbReference>
<reference evidence="2" key="1">
    <citation type="journal article" date="2022" name="bioRxiv">
        <title>Sequencing and chromosome-scale assembly of the giantPleurodeles waltlgenome.</title>
        <authorList>
            <person name="Brown T."/>
            <person name="Elewa A."/>
            <person name="Iarovenko S."/>
            <person name="Subramanian E."/>
            <person name="Araus A.J."/>
            <person name="Petzold A."/>
            <person name="Susuki M."/>
            <person name="Suzuki K.-i.T."/>
            <person name="Hayashi T."/>
            <person name="Toyoda A."/>
            <person name="Oliveira C."/>
            <person name="Osipova E."/>
            <person name="Leigh N.D."/>
            <person name="Simon A."/>
            <person name="Yun M.H."/>
        </authorList>
    </citation>
    <scope>NUCLEOTIDE SEQUENCE</scope>
    <source>
        <strain evidence="2">20211129_DDA</strain>
        <tissue evidence="2">Liver</tissue>
    </source>
</reference>
<dbReference type="EMBL" id="JANPWB010000002">
    <property type="protein sequence ID" value="KAJ1210586.1"/>
    <property type="molecule type" value="Genomic_DNA"/>
</dbReference>
<dbReference type="AlphaFoldDB" id="A0AAV7WDA7"/>
<evidence type="ECO:0000313" key="3">
    <source>
        <dbReference type="Proteomes" id="UP001066276"/>
    </source>
</evidence>
<sequence>MLDPDALLEPRTRRNEVDMRLRKFDYQHYIARTHSEGDRSRRLLAWLIQGELQRPPIGAIQLYSGIMVNTQADINNAFKQYYSRLYERGNAVHDLPAYNQASVEATWQEGQPGRQQTESGAQKAGGERAWAWTPLDPLKCAWSPSRQWCSGARYWRLPGGKGKETWVVASDEQKVRRRMQRGATAGGNRARSPGFTTGLGK</sequence>
<keyword evidence="3" id="KW-1185">Reference proteome</keyword>
<feature type="region of interest" description="Disordered" evidence="1">
    <location>
        <begin position="169"/>
        <end position="201"/>
    </location>
</feature>
<gene>
    <name evidence="2" type="ORF">NDU88_005948</name>
</gene>
<evidence type="ECO:0000256" key="1">
    <source>
        <dbReference type="SAM" id="MobiDB-lite"/>
    </source>
</evidence>
<accession>A0AAV7WDA7</accession>
<protein>
    <submittedName>
        <fullName evidence="2">Uncharacterized protein</fullName>
    </submittedName>
</protein>
<proteinExistence type="predicted"/>
<organism evidence="2 3">
    <name type="scientific">Pleurodeles waltl</name>
    <name type="common">Iberian ribbed newt</name>
    <dbReference type="NCBI Taxonomy" id="8319"/>
    <lineage>
        <taxon>Eukaryota</taxon>
        <taxon>Metazoa</taxon>
        <taxon>Chordata</taxon>
        <taxon>Craniata</taxon>
        <taxon>Vertebrata</taxon>
        <taxon>Euteleostomi</taxon>
        <taxon>Amphibia</taxon>
        <taxon>Batrachia</taxon>
        <taxon>Caudata</taxon>
        <taxon>Salamandroidea</taxon>
        <taxon>Salamandridae</taxon>
        <taxon>Pleurodelinae</taxon>
        <taxon>Pleurodeles</taxon>
    </lineage>
</organism>
<evidence type="ECO:0000313" key="2">
    <source>
        <dbReference type="EMBL" id="KAJ1210586.1"/>
    </source>
</evidence>
<feature type="region of interest" description="Disordered" evidence="1">
    <location>
        <begin position="107"/>
        <end position="128"/>
    </location>
</feature>